<dbReference type="GO" id="GO:0005737">
    <property type="term" value="C:cytoplasm"/>
    <property type="evidence" value="ECO:0007669"/>
    <property type="project" value="UniProtKB-SubCell"/>
</dbReference>
<dbReference type="SUPFAM" id="SSF55347">
    <property type="entry name" value="Glyceraldehyde-3-phosphate dehydrogenase-like, C-terminal domain"/>
    <property type="match status" value="1"/>
</dbReference>
<dbReference type="PIRSF" id="PIRSF000161">
    <property type="entry name" value="DHPR"/>
    <property type="match status" value="1"/>
</dbReference>
<dbReference type="UniPathway" id="UPA00034">
    <property type="reaction ID" value="UER00018"/>
</dbReference>
<dbReference type="GO" id="GO:0019877">
    <property type="term" value="P:diaminopimelate biosynthetic process"/>
    <property type="evidence" value="ECO:0007669"/>
    <property type="project" value="UniProtKB-UniRule"/>
</dbReference>
<dbReference type="GeneID" id="99632587"/>
<dbReference type="RefSeq" id="WP_037251935.1">
    <property type="nucleotide sequence ID" value="NZ_AP031462.1"/>
</dbReference>
<dbReference type="GO" id="GO:0051287">
    <property type="term" value="F:NAD binding"/>
    <property type="evidence" value="ECO:0007669"/>
    <property type="project" value="UniProtKB-UniRule"/>
</dbReference>
<keyword evidence="5 13" id="KW-0220">Diaminopimelate biosynthesis</keyword>
<keyword evidence="2 13" id="KW-0963">Cytoplasm</keyword>
<dbReference type="Gene3D" id="3.30.360.10">
    <property type="entry name" value="Dihydrodipicolinate Reductase, domain 2"/>
    <property type="match status" value="1"/>
</dbReference>
<comment type="catalytic activity">
    <reaction evidence="11 13">
        <text>(S)-2,3,4,5-tetrahydrodipicolinate + NADP(+) + H2O = (2S,4S)-4-hydroxy-2,3,4,5-tetrahydrodipicolinate + NADPH + H(+)</text>
        <dbReference type="Rhea" id="RHEA:35331"/>
        <dbReference type="ChEBI" id="CHEBI:15377"/>
        <dbReference type="ChEBI" id="CHEBI:15378"/>
        <dbReference type="ChEBI" id="CHEBI:16845"/>
        <dbReference type="ChEBI" id="CHEBI:57783"/>
        <dbReference type="ChEBI" id="CHEBI:58349"/>
        <dbReference type="ChEBI" id="CHEBI:67139"/>
        <dbReference type="EC" id="1.17.1.8"/>
    </reaction>
</comment>
<comment type="subunit">
    <text evidence="13">Homotetramer.</text>
</comment>
<dbReference type="Proteomes" id="UP000054844">
    <property type="component" value="Unassembled WGS sequence"/>
</dbReference>
<dbReference type="SUPFAM" id="SSF51735">
    <property type="entry name" value="NAD(P)-binding Rossmann-fold domains"/>
    <property type="match status" value="1"/>
</dbReference>
<feature type="binding site" evidence="13">
    <location>
        <begin position="92"/>
        <end position="94"/>
    </location>
    <ligand>
        <name>NAD(+)</name>
        <dbReference type="ChEBI" id="CHEBI:57540"/>
    </ligand>
</feature>
<protein>
    <recommendedName>
        <fullName evidence="10 13">4-hydroxy-tetrahydrodipicolinate reductase</fullName>
        <shortName evidence="13">HTPA reductase</shortName>
        <ecNumber evidence="10 13">1.17.1.8</ecNumber>
    </recommendedName>
</protein>
<dbReference type="InterPro" id="IPR022663">
    <property type="entry name" value="DapB_C"/>
</dbReference>
<evidence type="ECO:0000259" key="16">
    <source>
        <dbReference type="Pfam" id="PF05173"/>
    </source>
</evidence>
<feature type="domain" description="Dihydrodipicolinate reductase C-terminal" evidence="16">
    <location>
        <begin position="122"/>
        <end position="260"/>
    </location>
</feature>
<keyword evidence="8 13" id="KW-0457">Lysine biosynthesis</keyword>
<dbReference type="OrthoDB" id="9790352at2"/>
<comment type="subcellular location">
    <subcellularLocation>
        <location evidence="13">Cytoplasm</location>
    </subcellularLocation>
</comment>
<evidence type="ECO:0000256" key="6">
    <source>
        <dbReference type="ARBA" id="ARBA00023002"/>
    </source>
</evidence>
<keyword evidence="4 13" id="KW-0521">NADP</keyword>
<evidence type="ECO:0000256" key="14">
    <source>
        <dbReference type="SAM" id="MobiDB-lite"/>
    </source>
</evidence>
<dbReference type="PROSITE" id="PS01298">
    <property type="entry name" value="DAPB"/>
    <property type="match status" value="1"/>
</dbReference>
<evidence type="ECO:0000256" key="12">
    <source>
        <dbReference type="ARBA" id="ARBA00049396"/>
    </source>
</evidence>
<sequence>MAAAETSQVAARIGILGIAGRIGVLLAEESAKAGAIVSGGTRRSGEAGPYRIFPDAASLCANSDVVIDFTRAEAVEAHLAAAMAAKRPLVLGTSGLSAAQEAAVAEAATQIPIVYAANFAPGVNLLFALAERMAAALPPEQYDAEIVEMHHRQKVDAPSGTAVALGRAVARGRGTTLEKAGTESGRDGHTGPRRTGAIGFAALRGGQVVGEHTLLFAAGTEQIALTHRSFDRRVYATGAVRAALWLLGQSPGLYDMKHVLGMG</sequence>
<keyword evidence="6 13" id="KW-0560">Oxidoreductase</keyword>
<evidence type="ECO:0000256" key="5">
    <source>
        <dbReference type="ARBA" id="ARBA00022915"/>
    </source>
</evidence>
<evidence type="ECO:0000256" key="2">
    <source>
        <dbReference type="ARBA" id="ARBA00022490"/>
    </source>
</evidence>
<comment type="function">
    <text evidence="13">Catalyzes the conversion of 4-hydroxy-tetrahydrodipicolinate (HTPA) to tetrahydrodipicolinate.</text>
</comment>
<dbReference type="GO" id="GO:0009089">
    <property type="term" value="P:lysine biosynthetic process via diaminopimelate"/>
    <property type="evidence" value="ECO:0007669"/>
    <property type="project" value="UniProtKB-UniRule"/>
</dbReference>
<dbReference type="GO" id="GO:0008839">
    <property type="term" value="F:4-hydroxy-tetrahydrodipicolinate reductase"/>
    <property type="evidence" value="ECO:0007669"/>
    <property type="project" value="UniProtKB-UniRule"/>
</dbReference>
<feature type="region of interest" description="Disordered" evidence="14">
    <location>
        <begin position="174"/>
        <end position="193"/>
    </location>
</feature>
<keyword evidence="18" id="KW-1185">Reference proteome</keyword>
<comment type="pathway">
    <text evidence="9 13">Amino-acid biosynthesis; L-lysine biosynthesis via DAP pathway; (S)-tetrahydrodipicolinate from L-aspartate: step 4/4.</text>
</comment>
<evidence type="ECO:0000256" key="10">
    <source>
        <dbReference type="ARBA" id="ARBA00038983"/>
    </source>
</evidence>
<evidence type="ECO:0000259" key="15">
    <source>
        <dbReference type="Pfam" id="PF01113"/>
    </source>
</evidence>
<dbReference type="EC" id="1.17.1.8" evidence="10 13"/>
<dbReference type="AlphaFoldDB" id="A0A1S8D3L6"/>
<feature type="binding site" evidence="13">
    <location>
        <position position="151"/>
    </location>
    <ligand>
        <name>(S)-2,3,4,5-tetrahydrodipicolinate</name>
        <dbReference type="ChEBI" id="CHEBI:16845"/>
    </ligand>
</feature>
<dbReference type="STRING" id="207340.APZ41_014090"/>
<evidence type="ECO:0000313" key="18">
    <source>
        <dbReference type="Proteomes" id="UP000054844"/>
    </source>
</evidence>
<evidence type="ECO:0000256" key="1">
    <source>
        <dbReference type="ARBA" id="ARBA00006642"/>
    </source>
</evidence>
<feature type="compositionally biased region" description="Basic and acidic residues" evidence="14">
    <location>
        <begin position="180"/>
        <end position="190"/>
    </location>
</feature>
<feature type="binding site" evidence="13">
    <location>
        <begin position="116"/>
        <end position="119"/>
    </location>
    <ligand>
        <name>NAD(+)</name>
        <dbReference type="ChEBI" id="CHEBI:57540"/>
    </ligand>
</feature>
<feature type="domain" description="Dihydrodipicolinate reductase N-terminal" evidence="15">
    <location>
        <begin position="12"/>
        <end position="119"/>
    </location>
</feature>
<gene>
    <name evidence="13" type="primary">dapB</name>
    <name evidence="17" type="ORF">APZ41_014090</name>
</gene>
<evidence type="ECO:0000256" key="7">
    <source>
        <dbReference type="ARBA" id="ARBA00023027"/>
    </source>
</evidence>
<evidence type="ECO:0000256" key="8">
    <source>
        <dbReference type="ARBA" id="ARBA00023154"/>
    </source>
</evidence>
<evidence type="ECO:0000313" key="17">
    <source>
        <dbReference type="EMBL" id="ONH82559.1"/>
    </source>
</evidence>
<dbReference type="EMBL" id="LLWF02000050">
    <property type="protein sequence ID" value="ONH82559.1"/>
    <property type="molecule type" value="Genomic_DNA"/>
</dbReference>
<accession>A0A1S8D3L6</accession>
<feature type="binding site" evidence="13">
    <location>
        <begin position="17"/>
        <end position="22"/>
    </location>
    <ligand>
        <name>NAD(+)</name>
        <dbReference type="ChEBI" id="CHEBI:57540"/>
    </ligand>
</feature>
<evidence type="ECO:0000256" key="9">
    <source>
        <dbReference type="ARBA" id="ARBA00037922"/>
    </source>
</evidence>
<dbReference type="InterPro" id="IPR000846">
    <property type="entry name" value="DapB_N"/>
</dbReference>
<feature type="active site" description="Proton donor/acceptor" evidence="13">
    <location>
        <position position="150"/>
    </location>
</feature>
<evidence type="ECO:0000256" key="13">
    <source>
        <dbReference type="HAMAP-Rule" id="MF_00102"/>
    </source>
</evidence>
<dbReference type="InterPro" id="IPR022664">
    <property type="entry name" value="DapB_N_CS"/>
</dbReference>
<dbReference type="GO" id="GO:0016726">
    <property type="term" value="F:oxidoreductase activity, acting on CH or CH2 groups, NAD or NADP as acceptor"/>
    <property type="evidence" value="ECO:0007669"/>
    <property type="project" value="UniProtKB-UniRule"/>
</dbReference>
<dbReference type="Pfam" id="PF01113">
    <property type="entry name" value="DapB_N"/>
    <property type="match status" value="1"/>
</dbReference>
<dbReference type="PANTHER" id="PTHR20836:SF0">
    <property type="entry name" value="4-HYDROXY-TETRAHYDRODIPICOLINATE REDUCTASE 1, CHLOROPLASTIC-RELATED"/>
    <property type="match status" value="1"/>
</dbReference>
<comment type="caution">
    <text evidence="13">Lacks conserved residue(s) required for the propagation of feature annotation.</text>
</comment>
<dbReference type="Gene3D" id="3.40.50.720">
    <property type="entry name" value="NAD(P)-binding Rossmann-like Domain"/>
    <property type="match status" value="1"/>
</dbReference>
<dbReference type="PANTHER" id="PTHR20836">
    <property type="entry name" value="DIHYDRODIPICOLINATE REDUCTASE"/>
    <property type="match status" value="1"/>
</dbReference>
<dbReference type="InterPro" id="IPR023940">
    <property type="entry name" value="DHDPR_bac"/>
</dbReference>
<evidence type="ECO:0000256" key="11">
    <source>
        <dbReference type="ARBA" id="ARBA00049080"/>
    </source>
</evidence>
<dbReference type="NCBIfam" id="TIGR00036">
    <property type="entry name" value="dapB"/>
    <property type="match status" value="1"/>
</dbReference>
<evidence type="ECO:0000256" key="3">
    <source>
        <dbReference type="ARBA" id="ARBA00022605"/>
    </source>
</evidence>
<dbReference type="InterPro" id="IPR036291">
    <property type="entry name" value="NAD(P)-bd_dom_sf"/>
</dbReference>
<dbReference type="HAMAP" id="MF_00102">
    <property type="entry name" value="DapB"/>
    <property type="match status" value="1"/>
</dbReference>
<keyword evidence="3 13" id="KW-0028">Amino-acid biosynthesis</keyword>
<comment type="catalytic activity">
    <reaction evidence="12 13">
        <text>(S)-2,3,4,5-tetrahydrodipicolinate + NAD(+) + H2O = (2S,4S)-4-hydroxy-2,3,4,5-tetrahydrodipicolinate + NADH + H(+)</text>
        <dbReference type="Rhea" id="RHEA:35323"/>
        <dbReference type="ChEBI" id="CHEBI:15377"/>
        <dbReference type="ChEBI" id="CHEBI:15378"/>
        <dbReference type="ChEBI" id="CHEBI:16845"/>
        <dbReference type="ChEBI" id="CHEBI:57540"/>
        <dbReference type="ChEBI" id="CHEBI:57945"/>
        <dbReference type="ChEBI" id="CHEBI:67139"/>
        <dbReference type="EC" id="1.17.1.8"/>
    </reaction>
</comment>
<comment type="caution">
    <text evidence="17">The sequence shown here is derived from an EMBL/GenBank/DDBJ whole genome shotgun (WGS) entry which is preliminary data.</text>
</comment>
<evidence type="ECO:0000256" key="4">
    <source>
        <dbReference type="ARBA" id="ARBA00022857"/>
    </source>
</evidence>
<feature type="active site" description="Proton donor" evidence="13">
    <location>
        <position position="154"/>
    </location>
</feature>
<name>A0A1S8D3L6_9PROT</name>
<proteinExistence type="inferred from homology"/>
<organism evidence="17 18">
    <name type="scientific">Roseomonas mucosa</name>
    <dbReference type="NCBI Taxonomy" id="207340"/>
    <lineage>
        <taxon>Bacteria</taxon>
        <taxon>Pseudomonadati</taxon>
        <taxon>Pseudomonadota</taxon>
        <taxon>Alphaproteobacteria</taxon>
        <taxon>Acetobacterales</taxon>
        <taxon>Roseomonadaceae</taxon>
        <taxon>Roseomonas</taxon>
    </lineage>
</organism>
<comment type="similarity">
    <text evidence="1 13">Belongs to the DapB family.</text>
</comment>
<keyword evidence="7 13" id="KW-0520">NAD</keyword>
<comment type="caution">
    <text evidence="13">Was originally thought to be a dihydrodipicolinate reductase (DHDPR), catalyzing the conversion of dihydrodipicolinate to tetrahydrodipicolinate. However, it was shown in E.coli that the substrate of the enzymatic reaction is not dihydrodipicolinate (DHDP) but in fact (2S,4S)-4-hydroxy-2,3,4,5-tetrahydrodipicolinic acid (HTPA), the product released by the DapA-catalyzed reaction.</text>
</comment>
<dbReference type="Pfam" id="PF05173">
    <property type="entry name" value="DapB_C"/>
    <property type="match status" value="1"/>
</dbReference>
<feature type="binding site" evidence="13">
    <location>
        <begin position="160"/>
        <end position="161"/>
    </location>
    <ligand>
        <name>(S)-2,3,4,5-tetrahydrodipicolinate</name>
        <dbReference type="ChEBI" id="CHEBI:16845"/>
    </ligand>
</feature>
<reference evidence="17" key="1">
    <citation type="submission" date="2016-12" db="EMBL/GenBank/DDBJ databases">
        <title>Draft genome sequence of Roseomonas mucosa strain AU37, isolated from a peripheral intravenous catheter.</title>
        <authorList>
            <person name="Choudhury M.A."/>
            <person name="Sidjabat H.E."/>
            <person name="Wailan A.M."/>
            <person name="Zhang L."/>
            <person name="Marsh N.M."/>
            <person name="Rickard C.M."/>
            <person name="Davies M."/>
            <person name="Mcmillan D.J."/>
        </authorList>
    </citation>
    <scope>NUCLEOTIDE SEQUENCE [LARGE SCALE GENOMIC DNA]</scope>
    <source>
        <strain evidence="17">AU37</strain>
    </source>
</reference>
<dbReference type="GO" id="GO:0050661">
    <property type="term" value="F:NADP binding"/>
    <property type="evidence" value="ECO:0007669"/>
    <property type="project" value="UniProtKB-UniRule"/>
</dbReference>